<comment type="caution">
    <text evidence="1">The sequence shown here is derived from an EMBL/GenBank/DDBJ whole genome shotgun (WGS) entry which is preliminary data.</text>
</comment>
<organism evidence="1 2">
    <name type="scientific">Elysia crispata</name>
    <name type="common">lettuce slug</name>
    <dbReference type="NCBI Taxonomy" id="231223"/>
    <lineage>
        <taxon>Eukaryota</taxon>
        <taxon>Metazoa</taxon>
        <taxon>Spiralia</taxon>
        <taxon>Lophotrochozoa</taxon>
        <taxon>Mollusca</taxon>
        <taxon>Gastropoda</taxon>
        <taxon>Heterobranchia</taxon>
        <taxon>Euthyneura</taxon>
        <taxon>Panpulmonata</taxon>
        <taxon>Sacoglossa</taxon>
        <taxon>Placobranchoidea</taxon>
        <taxon>Plakobranchidae</taxon>
        <taxon>Elysia</taxon>
    </lineage>
</organism>
<evidence type="ECO:0000313" key="1">
    <source>
        <dbReference type="EMBL" id="KAK3733896.1"/>
    </source>
</evidence>
<dbReference type="EMBL" id="JAWDGP010006875">
    <property type="protein sequence ID" value="KAK3733896.1"/>
    <property type="molecule type" value="Genomic_DNA"/>
</dbReference>
<evidence type="ECO:0000313" key="2">
    <source>
        <dbReference type="Proteomes" id="UP001283361"/>
    </source>
</evidence>
<reference evidence="1" key="1">
    <citation type="journal article" date="2023" name="G3 (Bethesda)">
        <title>A reference genome for the long-term kleptoplast-retaining sea slug Elysia crispata morphotype clarki.</title>
        <authorList>
            <person name="Eastman K.E."/>
            <person name="Pendleton A.L."/>
            <person name="Shaikh M.A."/>
            <person name="Suttiyut T."/>
            <person name="Ogas R."/>
            <person name="Tomko P."/>
            <person name="Gavelis G."/>
            <person name="Widhalm J.R."/>
            <person name="Wisecaver J.H."/>
        </authorList>
    </citation>
    <scope>NUCLEOTIDE SEQUENCE</scope>
    <source>
        <strain evidence="1">ECLA1</strain>
    </source>
</reference>
<dbReference type="AlphaFoldDB" id="A0AAE0Y646"/>
<gene>
    <name evidence="1" type="ORF">RRG08_031835</name>
</gene>
<name>A0AAE0Y646_9GAST</name>
<sequence length="194" mass="21703">MVLGSRSNRGEAIRLFNEFVGSTFSLYPRCVSANSRPGSAGRSGYHSYSSKPYIKLLHPEKVNMVLLSHPHLSSTYVTNSNLSPCRSWHLQPAVQSVKRLASPPLNGCSQVLTIYNSGEMTILRRRTSRETRSPSSRGDYAPWLSALNDQMSRQRGWVYVISGRLCSMAERPERSNVQAERLGVRHLGETLLHG</sequence>
<dbReference type="Proteomes" id="UP001283361">
    <property type="component" value="Unassembled WGS sequence"/>
</dbReference>
<keyword evidence="2" id="KW-1185">Reference proteome</keyword>
<accession>A0AAE0Y646</accession>
<protein>
    <submittedName>
        <fullName evidence="1">Uncharacterized protein</fullName>
    </submittedName>
</protein>
<proteinExistence type="predicted"/>